<name>A0A382NUH0_9ZZZZ</name>
<evidence type="ECO:0000259" key="1">
    <source>
        <dbReference type="Pfam" id="PF01408"/>
    </source>
</evidence>
<accession>A0A382NUH0</accession>
<dbReference type="InterPro" id="IPR036291">
    <property type="entry name" value="NAD(P)-bd_dom_sf"/>
</dbReference>
<dbReference type="Gene3D" id="3.40.50.720">
    <property type="entry name" value="NAD(P)-binding Rossmann-like Domain"/>
    <property type="match status" value="1"/>
</dbReference>
<dbReference type="InterPro" id="IPR051450">
    <property type="entry name" value="Gfo/Idh/MocA_Oxidoreductases"/>
</dbReference>
<evidence type="ECO:0000313" key="2">
    <source>
        <dbReference type="EMBL" id="SVC63201.1"/>
    </source>
</evidence>
<sequence>MDASDKLGVGIIGLGHWGPNLVRNFSMNSECFIRCVCDLKESNFKRVENLIPAECKKTTYAEELFQNPDIDAIVVATSSSTHYPLVKKALQAGKHVFCEKPLTLDYRHDQELCELAERTKLKLMVGYTFLFNSAIHKIKEMAEQNHMGQLYYLT</sequence>
<dbReference type="EMBL" id="UINC01101958">
    <property type="protein sequence ID" value="SVC63201.1"/>
    <property type="molecule type" value="Genomic_DNA"/>
</dbReference>
<dbReference type="InterPro" id="IPR000683">
    <property type="entry name" value="Gfo/Idh/MocA-like_OxRdtase_N"/>
</dbReference>
<feature type="non-terminal residue" evidence="2">
    <location>
        <position position="154"/>
    </location>
</feature>
<dbReference type="Gene3D" id="3.30.360.10">
    <property type="entry name" value="Dihydrodipicolinate Reductase, domain 2"/>
    <property type="match status" value="1"/>
</dbReference>
<dbReference type="PANTHER" id="PTHR43377:SF6">
    <property type="entry name" value="GFO_IDH_MOCA-LIKE OXIDOREDUCTASE N-TERMINAL DOMAIN-CONTAINING PROTEIN"/>
    <property type="match status" value="1"/>
</dbReference>
<dbReference type="Pfam" id="PF01408">
    <property type="entry name" value="GFO_IDH_MocA"/>
    <property type="match status" value="1"/>
</dbReference>
<dbReference type="GO" id="GO:0000166">
    <property type="term" value="F:nucleotide binding"/>
    <property type="evidence" value="ECO:0007669"/>
    <property type="project" value="InterPro"/>
</dbReference>
<dbReference type="PANTHER" id="PTHR43377">
    <property type="entry name" value="BILIVERDIN REDUCTASE A"/>
    <property type="match status" value="1"/>
</dbReference>
<reference evidence="2" key="1">
    <citation type="submission" date="2018-05" db="EMBL/GenBank/DDBJ databases">
        <authorList>
            <person name="Lanie J.A."/>
            <person name="Ng W.-L."/>
            <person name="Kazmierczak K.M."/>
            <person name="Andrzejewski T.M."/>
            <person name="Davidsen T.M."/>
            <person name="Wayne K.J."/>
            <person name="Tettelin H."/>
            <person name="Glass J.I."/>
            <person name="Rusch D."/>
            <person name="Podicherti R."/>
            <person name="Tsui H.-C.T."/>
            <person name="Winkler M.E."/>
        </authorList>
    </citation>
    <scope>NUCLEOTIDE SEQUENCE</scope>
</reference>
<gene>
    <name evidence="2" type="ORF">METZ01_LOCUS316055</name>
</gene>
<feature type="domain" description="Gfo/Idh/MocA-like oxidoreductase N-terminal" evidence="1">
    <location>
        <begin position="8"/>
        <end position="127"/>
    </location>
</feature>
<organism evidence="2">
    <name type="scientific">marine metagenome</name>
    <dbReference type="NCBI Taxonomy" id="408172"/>
    <lineage>
        <taxon>unclassified sequences</taxon>
        <taxon>metagenomes</taxon>
        <taxon>ecological metagenomes</taxon>
    </lineage>
</organism>
<protein>
    <recommendedName>
        <fullName evidence="1">Gfo/Idh/MocA-like oxidoreductase N-terminal domain-containing protein</fullName>
    </recommendedName>
</protein>
<dbReference type="AlphaFoldDB" id="A0A382NUH0"/>
<proteinExistence type="predicted"/>
<dbReference type="SUPFAM" id="SSF51735">
    <property type="entry name" value="NAD(P)-binding Rossmann-fold domains"/>
    <property type="match status" value="1"/>
</dbReference>